<name>A0A1F8FMI8_9BACT</name>
<dbReference type="InterPro" id="IPR049244">
    <property type="entry name" value="DUF6879"/>
</dbReference>
<evidence type="ECO:0000313" key="3">
    <source>
        <dbReference type="Proteomes" id="UP000178197"/>
    </source>
</evidence>
<gene>
    <name evidence="2" type="ORF">A3C71_02455</name>
</gene>
<evidence type="ECO:0000313" key="2">
    <source>
        <dbReference type="EMBL" id="OGN13529.1"/>
    </source>
</evidence>
<accession>A0A1F8FMI8</accession>
<feature type="domain" description="DUF6879" evidence="1">
    <location>
        <begin position="12"/>
        <end position="118"/>
    </location>
</feature>
<evidence type="ECO:0000259" key="1">
    <source>
        <dbReference type="Pfam" id="PF21806"/>
    </source>
</evidence>
<organism evidence="2 3">
    <name type="scientific">Candidatus Yanofskybacteria bacterium RIFCSPHIGHO2_02_FULL_43_15c</name>
    <dbReference type="NCBI Taxonomy" id="1802679"/>
    <lineage>
        <taxon>Bacteria</taxon>
        <taxon>Candidatus Yanofskyibacteriota</taxon>
    </lineage>
</organism>
<dbReference type="AlphaFoldDB" id="A0A1F8FMI8"/>
<dbReference type="Pfam" id="PF21806">
    <property type="entry name" value="DUF6879"/>
    <property type="match status" value="1"/>
</dbReference>
<protein>
    <recommendedName>
        <fullName evidence="1">DUF6879 domain-containing protein</fullName>
    </recommendedName>
</protein>
<dbReference type="EMBL" id="MGJT01000005">
    <property type="protein sequence ID" value="OGN13529.1"/>
    <property type="molecule type" value="Genomic_DNA"/>
</dbReference>
<sequence length="118" mass="14211">MKTLNREEADIEFNKFWNELGEEWFKVEVLQDYSGEDMDESLQIWIDGDREKSIELFRNSIKDIQNSEWVKQATSTSVKKIRVRIVEQPYSPYLEWELEIYKILNMPLAGEEIYLVDR</sequence>
<proteinExistence type="predicted"/>
<dbReference type="Proteomes" id="UP000178197">
    <property type="component" value="Unassembled WGS sequence"/>
</dbReference>
<reference evidence="2 3" key="1">
    <citation type="journal article" date="2016" name="Nat. Commun.">
        <title>Thousands of microbial genomes shed light on interconnected biogeochemical processes in an aquifer system.</title>
        <authorList>
            <person name="Anantharaman K."/>
            <person name="Brown C.T."/>
            <person name="Hug L.A."/>
            <person name="Sharon I."/>
            <person name="Castelle C.J."/>
            <person name="Probst A.J."/>
            <person name="Thomas B.C."/>
            <person name="Singh A."/>
            <person name="Wilkins M.J."/>
            <person name="Karaoz U."/>
            <person name="Brodie E.L."/>
            <person name="Williams K.H."/>
            <person name="Hubbard S.S."/>
            <person name="Banfield J.F."/>
        </authorList>
    </citation>
    <scope>NUCLEOTIDE SEQUENCE [LARGE SCALE GENOMIC DNA]</scope>
</reference>
<comment type="caution">
    <text evidence="2">The sequence shown here is derived from an EMBL/GenBank/DDBJ whole genome shotgun (WGS) entry which is preliminary data.</text>
</comment>